<dbReference type="Pfam" id="PF02829">
    <property type="entry name" value="3H"/>
    <property type="match status" value="1"/>
</dbReference>
<feature type="domain" description="Helix-turn-helix type 11" evidence="2">
    <location>
        <begin position="14"/>
        <end position="66"/>
    </location>
</feature>
<accession>A0ABS2Q6L4</accession>
<dbReference type="Proteomes" id="UP000823201">
    <property type="component" value="Unassembled WGS sequence"/>
</dbReference>
<dbReference type="PIRSF" id="PIRSF037847">
    <property type="entry name" value="NiaR"/>
    <property type="match status" value="1"/>
</dbReference>
<sequence>MSEIQNKRRPAKERREQIIQILRKALAPVTGSDLAVQLCVSRQVIVQDIALLKARLIPIIATAQGYLFLEKTENVKTTRLIACKHSVSETERELTLIVDNHVSIINVTVEHPLYGEMTGSLMIRSRQDVAQFIERLSATRASLLSSLTGGVHLHLLEADYPEQIDHAVLDLKEAGFLL</sequence>
<dbReference type="InterPro" id="IPR036388">
    <property type="entry name" value="WH-like_DNA-bd_sf"/>
</dbReference>
<dbReference type="Gene3D" id="1.10.10.10">
    <property type="entry name" value="Winged helix-like DNA-binding domain superfamily/Winged helix DNA-binding domain"/>
    <property type="match status" value="1"/>
</dbReference>
<dbReference type="InterPro" id="IPR036390">
    <property type="entry name" value="WH_DNA-bd_sf"/>
</dbReference>
<dbReference type="SUPFAM" id="SSF46785">
    <property type="entry name" value="Winged helix' DNA-binding domain"/>
    <property type="match status" value="1"/>
</dbReference>
<dbReference type="PANTHER" id="PTHR40068:SF1">
    <property type="entry name" value="TRANSCRIPTION REPRESSOR NIAR-RELATED"/>
    <property type="match status" value="1"/>
</dbReference>
<reference evidence="3 4" key="1">
    <citation type="submission" date="2021-01" db="EMBL/GenBank/DDBJ databases">
        <title>Genomic Encyclopedia of Type Strains, Phase IV (KMG-IV): sequencing the most valuable type-strain genomes for metagenomic binning, comparative biology and taxonomic classification.</title>
        <authorList>
            <person name="Goeker M."/>
        </authorList>
    </citation>
    <scope>NUCLEOTIDE SEQUENCE [LARGE SCALE GENOMIC DNA]</scope>
    <source>
        <strain evidence="3 4">DSM 100968</strain>
    </source>
</reference>
<evidence type="ECO:0000259" key="1">
    <source>
        <dbReference type="Pfam" id="PF02829"/>
    </source>
</evidence>
<evidence type="ECO:0000259" key="2">
    <source>
        <dbReference type="Pfam" id="PF08279"/>
    </source>
</evidence>
<dbReference type="InterPro" id="IPR026043">
    <property type="entry name" value="NadR"/>
</dbReference>
<name>A0ABS2Q6L4_9BACL</name>
<dbReference type="InterPro" id="IPR035922">
    <property type="entry name" value="3H_dom_sf"/>
</dbReference>
<evidence type="ECO:0000313" key="3">
    <source>
        <dbReference type="EMBL" id="MBM7657437.1"/>
    </source>
</evidence>
<keyword evidence="4" id="KW-1185">Reference proteome</keyword>
<dbReference type="Gene3D" id="3.30.1340.20">
    <property type="entry name" value="3H domain"/>
    <property type="match status" value="1"/>
</dbReference>
<dbReference type="InterPro" id="IPR013196">
    <property type="entry name" value="HTH_11"/>
</dbReference>
<dbReference type="EMBL" id="JAFBEV010000005">
    <property type="protein sequence ID" value="MBM7657437.1"/>
    <property type="molecule type" value="Genomic_DNA"/>
</dbReference>
<comment type="caution">
    <text evidence="3">The sequence shown here is derived from an EMBL/GenBank/DDBJ whole genome shotgun (WGS) entry which is preliminary data.</text>
</comment>
<dbReference type="PANTHER" id="PTHR40068">
    <property type="entry name" value="TRANSCRIPTION REPRESSOR NIAR-RELATED"/>
    <property type="match status" value="1"/>
</dbReference>
<protein>
    <submittedName>
        <fullName evidence="3">Transcriptional regulator of NAD metabolism</fullName>
    </submittedName>
</protein>
<feature type="domain" description="3H" evidence="1">
    <location>
        <begin position="81"/>
        <end position="177"/>
    </location>
</feature>
<gene>
    <name evidence="3" type="ORF">JOC27_000880</name>
</gene>
<dbReference type="InterPro" id="IPR004173">
    <property type="entry name" value="3H_domain"/>
</dbReference>
<organism evidence="3 4">
    <name type="scientific">Sporolactobacillus spathodeae</name>
    <dbReference type="NCBI Taxonomy" id="1465502"/>
    <lineage>
        <taxon>Bacteria</taxon>
        <taxon>Bacillati</taxon>
        <taxon>Bacillota</taxon>
        <taxon>Bacilli</taxon>
        <taxon>Bacillales</taxon>
        <taxon>Sporolactobacillaceae</taxon>
        <taxon>Sporolactobacillus</taxon>
    </lineage>
</organism>
<dbReference type="SUPFAM" id="SSF75500">
    <property type="entry name" value="Putative transcriptional regulator TM1602, C-terminal domain"/>
    <property type="match status" value="1"/>
</dbReference>
<dbReference type="Pfam" id="PF08279">
    <property type="entry name" value="HTH_11"/>
    <property type="match status" value="1"/>
</dbReference>
<dbReference type="RefSeq" id="WP_205005772.1">
    <property type="nucleotide sequence ID" value="NZ_CBCRXA010000004.1"/>
</dbReference>
<proteinExistence type="predicted"/>
<evidence type="ECO:0000313" key="4">
    <source>
        <dbReference type="Proteomes" id="UP000823201"/>
    </source>
</evidence>